<dbReference type="RefSeq" id="WP_140962951.1">
    <property type="nucleotide sequence ID" value="NZ_VEVQ02000008.1"/>
</dbReference>
<accession>A0ABX0IXY2</accession>
<protein>
    <submittedName>
        <fullName evidence="1">Uncharacterized protein</fullName>
    </submittedName>
</protein>
<evidence type="ECO:0000313" key="2">
    <source>
        <dbReference type="Proteomes" id="UP000817854"/>
    </source>
</evidence>
<reference evidence="2" key="1">
    <citation type="submission" date="2019-05" db="EMBL/GenBank/DDBJ databases">
        <title>Flavobacterium profundi sp. nov., isolated from a deep-sea seamount.</title>
        <authorList>
            <person name="Zhang D.-C."/>
        </authorList>
    </citation>
    <scope>NUCLEOTIDE SEQUENCE [LARGE SCALE GENOMIC DNA]</scope>
    <source>
        <strain evidence="2">EC11</strain>
    </source>
</reference>
<organism evidence="1 2">
    <name type="scientific">Flavobacterium jejuense</name>
    <dbReference type="NCBI Taxonomy" id="1544455"/>
    <lineage>
        <taxon>Bacteria</taxon>
        <taxon>Pseudomonadati</taxon>
        <taxon>Bacteroidota</taxon>
        <taxon>Flavobacteriia</taxon>
        <taxon>Flavobacteriales</taxon>
        <taxon>Flavobacteriaceae</taxon>
        <taxon>Flavobacterium</taxon>
    </lineage>
</organism>
<comment type="caution">
    <text evidence="1">The sequence shown here is derived from an EMBL/GenBank/DDBJ whole genome shotgun (WGS) entry which is preliminary data.</text>
</comment>
<dbReference type="Proteomes" id="UP000817854">
    <property type="component" value="Unassembled WGS sequence"/>
</dbReference>
<keyword evidence="2" id="KW-1185">Reference proteome</keyword>
<proteinExistence type="predicted"/>
<sequence length="388" mass="46096">MKKNILEIENEIKEYASQNKGKYNLIFEKIRSYNHKSSDYTEDYYEFQSYMRDIMNSYFDQMILEYEETKNNELKKDCIVIADYLLDRRYDILIRLDDEEAFEIVLQYAEDFLKGEDFIFFQRKYVNGESLFALAEAYSNPKFKERVVAFFIDAFQLAKKYAKERDKSVSTRVDPDGDTLFQLCSAITSLNQDDREQFSKIVFDIYTFSSNSKRRSYELSQASGFIALLLPYYQASFDMKIFDEAINITGKFYKENTFVHQTLYAKWILEKNAEEALDYYLNEENNKWPHFAIMALTDLSCKEALPFFIEKQKETKDPVLWEIYEEAIQRLKNNYKPLQVEDRMILLNGNVTPTQRALGTESNNFFVQRAQKKINIDDTVYETDDDLL</sequence>
<evidence type="ECO:0000313" key="1">
    <source>
        <dbReference type="EMBL" id="NHN26634.1"/>
    </source>
</evidence>
<reference evidence="1 2" key="2">
    <citation type="submission" date="2019-05" db="EMBL/GenBank/DDBJ databases">
        <authorList>
            <person name="Lianzixin W."/>
        </authorList>
    </citation>
    <scope>NUCLEOTIDE SEQUENCE [LARGE SCALE GENOMIC DNA]</scope>
    <source>
        <strain evidence="1 2">EC11</strain>
    </source>
</reference>
<name>A0ABX0IXY2_9FLAO</name>
<gene>
    <name evidence="1" type="ORF">FIA58_013190</name>
</gene>
<dbReference type="EMBL" id="VEVQ02000008">
    <property type="protein sequence ID" value="NHN26634.1"/>
    <property type="molecule type" value="Genomic_DNA"/>
</dbReference>
<reference evidence="1 2" key="3">
    <citation type="submission" date="2020-02" db="EMBL/GenBank/DDBJ databases">
        <title>Flavobacterium profundi sp. nov., isolated from a deep-sea seamount.</title>
        <authorList>
            <person name="Zhang D.-C."/>
        </authorList>
    </citation>
    <scope>NUCLEOTIDE SEQUENCE [LARGE SCALE GENOMIC DNA]</scope>
    <source>
        <strain evidence="1 2">EC11</strain>
    </source>
</reference>